<dbReference type="STRING" id="1715692.RUE5091_04239"/>
<dbReference type="OrthoDB" id="9799053at2"/>
<protein>
    <recommendedName>
        <fullName evidence="1">(S)-ureidoglycine aminohydrolase cupin domain-containing protein</fullName>
    </recommendedName>
</protein>
<dbReference type="InterPro" id="IPR008579">
    <property type="entry name" value="UGlyAH_Cupin_dom"/>
</dbReference>
<dbReference type="Gene3D" id="2.60.120.10">
    <property type="entry name" value="Jelly Rolls"/>
    <property type="match status" value="1"/>
</dbReference>
<feature type="domain" description="(S)-ureidoglycine aminohydrolase cupin" evidence="1">
    <location>
        <begin position="42"/>
        <end position="112"/>
    </location>
</feature>
<proteinExistence type="predicted"/>
<evidence type="ECO:0000313" key="3">
    <source>
        <dbReference type="Proteomes" id="UP000051260"/>
    </source>
</evidence>
<dbReference type="InterPro" id="IPR011051">
    <property type="entry name" value="RmlC_Cupin_sf"/>
</dbReference>
<evidence type="ECO:0000259" key="1">
    <source>
        <dbReference type="Pfam" id="PF05899"/>
    </source>
</evidence>
<dbReference type="Pfam" id="PF05899">
    <property type="entry name" value="Cupin_3"/>
    <property type="match status" value="1"/>
</dbReference>
<dbReference type="InterPro" id="IPR014710">
    <property type="entry name" value="RmlC-like_jellyroll"/>
</dbReference>
<dbReference type="PANTHER" id="PTHR40943:SF2">
    <property type="entry name" value="(S)-UREIDOGLYCINE AMINOHYDROLASE CUPIN DOMAIN-CONTAINING PROTEIN"/>
    <property type="match status" value="1"/>
</dbReference>
<sequence length="118" mass="12972">MSNQTITRIDQNVPVIESDISSEKLVSGNAATKLWNAFSDSTEQFHVGQWSSEPCKLNVSYSENELCVLVEGTATIENQDGESWTYSEGDAFIIPAGFIGTWESVTAVRKIYAAFELA</sequence>
<dbReference type="AlphaFoldDB" id="A0A0P1IJX7"/>
<dbReference type="Proteomes" id="UP000051260">
    <property type="component" value="Unassembled WGS sequence"/>
</dbReference>
<dbReference type="RefSeq" id="WP_058283843.1">
    <property type="nucleotide sequence ID" value="NZ_CYUD01000019.1"/>
</dbReference>
<name>A0A0P1IJX7_9RHOB</name>
<organism evidence="2 3">
    <name type="scientific">Ruegeria denitrificans</name>
    <dbReference type="NCBI Taxonomy" id="1715692"/>
    <lineage>
        <taxon>Bacteria</taxon>
        <taxon>Pseudomonadati</taxon>
        <taxon>Pseudomonadota</taxon>
        <taxon>Alphaproteobacteria</taxon>
        <taxon>Rhodobacterales</taxon>
        <taxon>Roseobacteraceae</taxon>
        <taxon>Ruegeria</taxon>
    </lineage>
</organism>
<dbReference type="EMBL" id="CYUD01000019">
    <property type="protein sequence ID" value="CUK18285.1"/>
    <property type="molecule type" value="Genomic_DNA"/>
</dbReference>
<accession>A0A0P1IJX7</accession>
<reference evidence="3" key="1">
    <citation type="submission" date="2015-09" db="EMBL/GenBank/DDBJ databases">
        <authorList>
            <person name="Rodrigo-Torres L."/>
            <person name="Arahal D.R."/>
        </authorList>
    </citation>
    <scope>NUCLEOTIDE SEQUENCE [LARGE SCALE GENOMIC DNA]</scope>
    <source>
        <strain evidence="3">CECT 5091</strain>
    </source>
</reference>
<dbReference type="CDD" id="cd02227">
    <property type="entry name" value="cupin_TM1112-like"/>
    <property type="match status" value="1"/>
</dbReference>
<dbReference type="PANTHER" id="PTHR40943">
    <property type="entry name" value="CYTOPLASMIC PROTEIN-RELATED"/>
    <property type="match status" value="1"/>
</dbReference>
<dbReference type="SUPFAM" id="SSF51182">
    <property type="entry name" value="RmlC-like cupins"/>
    <property type="match status" value="1"/>
</dbReference>
<keyword evidence="3" id="KW-1185">Reference proteome</keyword>
<evidence type="ECO:0000313" key="2">
    <source>
        <dbReference type="EMBL" id="CUK18285.1"/>
    </source>
</evidence>
<gene>
    <name evidence="2" type="ORF">RUE5091_04239</name>
</gene>